<organism evidence="6 7">
    <name type="scientific">Vigna mungo</name>
    <name type="common">Black gram</name>
    <name type="synonym">Phaseolus mungo</name>
    <dbReference type="NCBI Taxonomy" id="3915"/>
    <lineage>
        <taxon>Eukaryota</taxon>
        <taxon>Viridiplantae</taxon>
        <taxon>Streptophyta</taxon>
        <taxon>Embryophyta</taxon>
        <taxon>Tracheophyta</taxon>
        <taxon>Spermatophyta</taxon>
        <taxon>Magnoliopsida</taxon>
        <taxon>eudicotyledons</taxon>
        <taxon>Gunneridae</taxon>
        <taxon>Pentapetalae</taxon>
        <taxon>rosids</taxon>
        <taxon>fabids</taxon>
        <taxon>Fabales</taxon>
        <taxon>Fabaceae</taxon>
        <taxon>Papilionoideae</taxon>
        <taxon>50 kb inversion clade</taxon>
        <taxon>NPAAA clade</taxon>
        <taxon>indigoferoid/millettioid clade</taxon>
        <taxon>Phaseoleae</taxon>
        <taxon>Vigna</taxon>
    </lineage>
</organism>
<dbReference type="InterPro" id="IPR001844">
    <property type="entry name" value="Cpn60/GroEL"/>
</dbReference>
<feature type="non-terminal residue" evidence="6">
    <location>
        <position position="1"/>
    </location>
</feature>
<feature type="compositionally biased region" description="Low complexity" evidence="5">
    <location>
        <begin position="1"/>
        <end position="10"/>
    </location>
</feature>
<comment type="similarity">
    <text evidence="1">Belongs to the chaperonin (HSP60) family.</text>
</comment>
<evidence type="ECO:0000256" key="2">
    <source>
        <dbReference type="ARBA" id="ARBA00022741"/>
    </source>
</evidence>
<dbReference type="InterPro" id="IPR002423">
    <property type="entry name" value="Cpn60/GroEL/TCP-1"/>
</dbReference>
<evidence type="ECO:0000313" key="7">
    <source>
        <dbReference type="Proteomes" id="UP001374535"/>
    </source>
</evidence>
<dbReference type="EMBL" id="CP144700">
    <property type="protein sequence ID" value="WVZ22803.1"/>
    <property type="molecule type" value="Genomic_DNA"/>
</dbReference>
<dbReference type="SUPFAM" id="SSF48592">
    <property type="entry name" value="GroEL equatorial domain-like"/>
    <property type="match status" value="1"/>
</dbReference>
<evidence type="ECO:0000256" key="3">
    <source>
        <dbReference type="ARBA" id="ARBA00022840"/>
    </source>
</evidence>
<feature type="compositionally biased region" description="Basic residues" evidence="5">
    <location>
        <begin position="154"/>
        <end position="165"/>
    </location>
</feature>
<feature type="region of interest" description="Disordered" evidence="5">
    <location>
        <begin position="1"/>
        <end position="27"/>
    </location>
</feature>
<evidence type="ECO:0000256" key="1">
    <source>
        <dbReference type="ARBA" id="ARBA00006607"/>
    </source>
</evidence>
<keyword evidence="4" id="KW-0143">Chaperone</keyword>
<dbReference type="PANTHER" id="PTHR45633">
    <property type="entry name" value="60 KDA HEAT SHOCK PROTEIN, MITOCHONDRIAL"/>
    <property type="match status" value="1"/>
</dbReference>
<dbReference type="AlphaFoldDB" id="A0AAQ3SAX0"/>
<feature type="compositionally biased region" description="Polar residues" evidence="5">
    <location>
        <begin position="11"/>
        <end position="24"/>
    </location>
</feature>
<keyword evidence="3" id="KW-0067">ATP-binding</keyword>
<keyword evidence="2" id="KW-0547">Nucleotide-binding</keyword>
<evidence type="ECO:0000313" key="6">
    <source>
        <dbReference type="EMBL" id="WVZ22803.1"/>
    </source>
</evidence>
<protein>
    <submittedName>
        <fullName evidence="6">Uncharacterized protein</fullName>
    </submittedName>
</protein>
<gene>
    <name evidence="6" type="ORF">V8G54_001347</name>
</gene>
<sequence length="210" mass="22624">SSSSPSSSCSLAQAPTSPTTNSPGNGAATPAKLVSTIIFSFPFSVSSRQFNSVVLTKRSRDIGVSAMAVKSYLNKDDIAIKKRQSGVNELADLVRVKLGPKGRNVVLESKCGSPKMVNDGVTVTKEVEVEDAVRNMGAKLVRQAAAKIDDLAGRHRRRRHHRRSRPMTAPTANSGKMVACACWKDKPPSKETLGLWVVEQKRGEVSRTPP</sequence>
<dbReference type="GO" id="GO:0042026">
    <property type="term" value="P:protein refolding"/>
    <property type="evidence" value="ECO:0007669"/>
    <property type="project" value="InterPro"/>
</dbReference>
<dbReference type="InterPro" id="IPR027413">
    <property type="entry name" value="GROEL-like_equatorial_sf"/>
</dbReference>
<evidence type="ECO:0000256" key="5">
    <source>
        <dbReference type="SAM" id="MobiDB-lite"/>
    </source>
</evidence>
<proteinExistence type="inferred from homology"/>
<dbReference type="Proteomes" id="UP001374535">
    <property type="component" value="Chromosome 1"/>
</dbReference>
<dbReference type="GO" id="GO:0140662">
    <property type="term" value="F:ATP-dependent protein folding chaperone"/>
    <property type="evidence" value="ECO:0007669"/>
    <property type="project" value="InterPro"/>
</dbReference>
<dbReference type="Pfam" id="PF00118">
    <property type="entry name" value="Cpn60_TCP1"/>
    <property type="match status" value="1"/>
</dbReference>
<evidence type="ECO:0000256" key="4">
    <source>
        <dbReference type="ARBA" id="ARBA00023186"/>
    </source>
</evidence>
<feature type="region of interest" description="Disordered" evidence="5">
    <location>
        <begin position="152"/>
        <end position="174"/>
    </location>
</feature>
<dbReference type="InterPro" id="IPR017998">
    <property type="entry name" value="Chaperone_TCP-1"/>
</dbReference>
<accession>A0AAQ3SAX0</accession>
<keyword evidence="7" id="KW-1185">Reference proteome</keyword>
<reference evidence="6 7" key="1">
    <citation type="journal article" date="2023" name="Life. Sci Alliance">
        <title>Evolutionary insights into 3D genome organization and epigenetic landscape of Vigna mungo.</title>
        <authorList>
            <person name="Junaid A."/>
            <person name="Singh B."/>
            <person name="Bhatia S."/>
        </authorList>
    </citation>
    <scope>NUCLEOTIDE SEQUENCE [LARGE SCALE GENOMIC DNA]</scope>
    <source>
        <strain evidence="6">Urdbean</strain>
    </source>
</reference>
<dbReference type="GO" id="GO:0005524">
    <property type="term" value="F:ATP binding"/>
    <property type="evidence" value="ECO:0007669"/>
    <property type="project" value="UniProtKB-KW"/>
</dbReference>
<dbReference type="PRINTS" id="PR00304">
    <property type="entry name" value="TCOMPLEXTCP1"/>
</dbReference>
<name>A0AAQ3SAX0_VIGMU</name>
<dbReference type="Gene3D" id="1.10.560.10">
    <property type="entry name" value="GroEL-like equatorial domain"/>
    <property type="match status" value="1"/>
</dbReference>